<dbReference type="Pfam" id="PF07696">
    <property type="entry name" value="7TMR-DISMED2"/>
    <property type="match status" value="1"/>
</dbReference>
<dbReference type="RefSeq" id="WP_202241726.1">
    <property type="nucleotide sequence ID" value="NZ_JAESIY010000001.1"/>
</dbReference>
<feature type="coiled-coil region" evidence="1">
    <location>
        <begin position="411"/>
        <end position="446"/>
    </location>
</feature>
<feature type="transmembrane region" description="Helical" evidence="2">
    <location>
        <begin position="184"/>
        <end position="206"/>
    </location>
</feature>
<keyword evidence="7" id="KW-1185">Reference proteome</keyword>
<keyword evidence="2" id="KW-0812">Transmembrane</keyword>
<feature type="transmembrane region" description="Helical" evidence="2">
    <location>
        <begin position="311"/>
        <end position="329"/>
    </location>
</feature>
<protein>
    <submittedName>
        <fullName evidence="6">Receptor</fullName>
    </submittedName>
</protein>
<feature type="transmembrane region" description="Helical" evidence="2">
    <location>
        <begin position="247"/>
        <end position="269"/>
    </location>
</feature>
<dbReference type="EMBL" id="JAESIY010000001">
    <property type="protein sequence ID" value="MBL3654689.1"/>
    <property type="molecule type" value="Genomic_DNA"/>
</dbReference>
<feature type="transmembrane region" description="Helical" evidence="2">
    <location>
        <begin position="336"/>
        <end position="356"/>
    </location>
</feature>
<keyword evidence="2" id="KW-0472">Membrane</keyword>
<accession>A0A937F4S6</accession>
<dbReference type="InterPro" id="IPR024442">
    <property type="entry name" value="Transposase_Zn_ribbon"/>
</dbReference>
<dbReference type="Gene3D" id="2.60.40.2380">
    <property type="match status" value="1"/>
</dbReference>
<dbReference type="Proteomes" id="UP000659388">
    <property type="component" value="Unassembled WGS sequence"/>
</dbReference>
<proteinExistence type="predicted"/>
<evidence type="ECO:0000259" key="3">
    <source>
        <dbReference type="Pfam" id="PF07695"/>
    </source>
</evidence>
<dbReference type="InterPro" id="IPR011623">
    <property type="entry name" value="7TMR_DISM_rcpt_extracell_dom1"/>
</dbReference>
<keyword evidence="1" id="KW-0175">Coiled coil</keyword>
<keyword evidence="2" id="KW-1133">Transmembrane helix</keyword>
<evidence type="ECO:0000313" key="6">
    <source>
        <dbReference type="EMBL" id="MBL3654689.1"/>
    </source>
</evidence>
<feature type="transmembrane region" description="Helical" evidence="2">
    <location>
        <begin position="281"/>
        <end position="299"/>
    </location>
</feature>
<feature type="transmembrane region" description="Helical" evidence="2">
    <location>
        <begin position="213"/>
        <end position="235"/>
    </location>
</feature>
<feature type="domain" description="Transposase zinc-ribbon" evidence="5">
    <location>
        <begin position="495"/>
        <end position="535"/>
    </location>
</feature>
<reference evidence="6" key="1">
    <citation type="submission" date="2021-01" db="EMBL/GenBank/DDBJ databases">
        <title>Fulvivirga kasyanovii gen. nov., sp nov., a novel member of the phylum Bacteroidetes isolated from seawater in a mussel farm.</title>
        <authorList>
            <person name="Zhao L.-H."/>
            <person name="Wang Z.-J."/>
        </authorList>
    </citation>
    <scope>NUCLEOTIDE SEQUENCE</scope>
    <source>
        <strain evidence="6">2943</strain>
    </source>
</reference>
<feature type="domain" description="7TM-DISM receptor extracellular" evidence="3">
    <location>
        <begin position="183"/>
        <end position="385"/>
    </location>
</feature>
<sequence length="615" mass="73190">MKLLRNFSISIFFLLICAEVNGQIIRLNSEQEEKIVAINHLKFYQDATGKTSFEKLKHEPELFRSNQNFAVKDFDPSSTYWVKMKVRFPEGTQKQWIIEFYDQTIDHIEAYIPNKNGKYKKLILGDRYNFDQKPFLHKNFEIPLDSELKGTQEFYFMFRSATKADVRIALRTINRFIHYSLNEYYLYGLFYGMILIISLYNLLIYTAIRESKYLFYTFYILSVGVYAMCVDGIAYQYLWPNWPDWNQIAYGFALFLLIFWSLVFGQRFLNTKVRAPKLHIILQWTIVLRTALFLYALFIDNSMFEKRNIEIIPLSLIFYAGIYVLIRGYKPARFFVMAYGMLFLGFLFKALLNLTFLPFNIITYYSLHICFLFEMLFLSFALSDRVRILKDNRDRALKRTLIQHQENVKLKDKVNKELENLVAKRTKQLEEKNLLLEQSNQKLYEQTNEINKINSMLDLDNWKLKNNIKEILQDRLINKNLTPEQFNNIFPDKISCYKFLEKLKWGAGYECQKCGNTKYSDGQSKLARRCSKCGYDESITSHTVFHRIKFPIEKAFYILYITNNKDVDYTLDELSEMLDLRRNTVWNFKKKIESVYQSADSSNILIHDLFTAHLN</sequence>
<dbReference type="Pfam" id="PF07695">
    <property type="entry name" value="7TMR-DISM_7TM"/>
    <property type="match status" value="1"/>
</dbReference>
<organism evidence="6 7">
    <name type="scientific">Fulvivirga sediminis</name>
    <dbReference type="NCBI Taxonomy" id="2803949"/>
    <lineage>
        <taxon>Bacteria</taxon>
        <taxon>Pseudomonadati</taxon>
        <taxon>Bacteroidota</taxon>
        <taxon>Cytophagia</taxon>
        <taxon>Cytophagales</taxon>
        <taxon>Fulvivirgaceae</taxon>
        <taxon>Fulvivirga</taxon>
    </lineage>
</organism>
<evidence type="ECO:0000256" key="2">
    <source>
        <dbReference type="SAM" id="Phobius"/>
    </source>
</evidence>
<dbReference type="Pfam" id="PF12760">
    <property type="entry name" value="Zn_ribbon_IS1595"/>
    <property type="match status" value="1"/>
</dbReference>
<dbReference type="InterPro" id="IPR011622">
    <property type="entry name" value="7TMR_DISM_rcpt_extracell_dom2"/>
</dbReference>
<evidence type="ECO:0000256" key="1">
    <source>
        <dbReference type="SAM" id="Coils"/>
    </source>
</evidence>
<evidence type="ECO:0000259" key="5">
    <source>
        <dbReference type="Pfam" id="PF12760"/>
    </source>
</evidence>
<comment type="caution">
    <text evidence="6">The sequence shown here is derived from an EMBL/GenBank/DDBJ whole genome shotgun (WGS) entry which is preliminary data.</text>
</comment>
<feature type="transmembrane region" description="Helical" evidence="2">
    <location>
        <begin position="362"/>
        <end position="383"/>
    </location>
</feature>
<evidence type="ECO:0000259" key="4">
    <source>
        <dbReference type="Pfam" id="PF07696"/>
    </source>
</evidence>
<name>A0A937F4S6_9BACT</name>
<gene>
    <name evidence="6" type="ORF">JL102_01000</name>
</gene>
<feature type="domain" description="7TM-DISM receptor extracellular" evidence="4">
    <location>
        <begin position="39"/>
        <end position="170"/>
    </location>
</feature>
<dbReference type="AlphaFoldDB" id="A0A937F4S6"/>
<keyword evidence="6" id="KW-0675">Receptor</keyword>
<evidence type="ECO:0000313" key="7">
    <source>
        <dbReference type="Proteomes" id="UP000659388"/>
    </source>
</evidence>